<evidence type="ECO:0000313" key="2">
    <source>
        <dbReference type="EMBL" id="SFV49980.1"/>
    </source>
</evidence>
<organism evidence="2">
    <name type="scientific">hydrothermal vent metagenome</name>
    <dbReference type="NCBI Taxonomy" id="652676"/>
    <lineage>
        <taxon>unclassified sequences</taxon>
        <taxon>metagenomes</taxon>
        <taxon>ecological metagenomes</taxon>
    </lineage>
</organism>
<dbReference type="PANTHER" id="PTHR33121:SF71">
    <property type="entry name" value="OXYGEN SENSOR PROTEIN DOSP"/>
    <property type="match status" value="1"/>
</dbReference>
<dbReference type="CDD" id="cd01948">
    <property type="entry name" value="EAL"/>
    <property type="match status" value="1"/>
</dbReference>
<dbReference type="SUPFAM" id="SSF141868">
    <property type="entry name" value="EAL domain-like"/>
    <property type="match status" value="1"/>
</dbReference>
<dbReference type="SMART" id="SM00052">
    <property type="entry name" value="EAL"/>
    <property type="match status" value="1"/>
</dbReference>
<evidence type="ECO:0000259" key="1">
    <source>
        <dbReference type="PROSITE" id="PS50883"/>
    </source>
</evidence>
<dbReference type="InterPro" id="IPR001633">
    <property type="entry name" value="EAL_dom"/>
</dbReference>
<proteinExistence type="predicted"/>
<dbReference type="PROSITE" id="PS50883">
    <property type="entry name" value="EAL"/>
    <property type="match status" value="1"/>
</dbReference>
<dbReference type="Gene3D" id="3.20.20.450">
    <property type="entry name" value="EAL domain"/>
    <property type="match status" value="1"/>
</dbReference>
<dbReference type="InterPro" id="IPR035919">
    <property type="entry name" value="EAL_sf"/>
</dbReference>
<dbReference type="PANTHER" id="PTHR33121">
    <property type="entry name" value="CYCLIC DI-GMP PHOSPHODIESTERASE PDEF"/>
    <property type="match status" value="1"/>
</dbReference>
<reference evidence="2" key="1">
    <citation type="submission" date="2016-10" db="EMBL/GenBank/DDBJ databases">
        <authorList>
            <person name="de Groot N.N."/>
        </authorList>
    </citation>
    <scope>NUCLEOTIDE SEQUENCE</scope>
</reference>
<accession>A0A1W1B900</accession>
<dbReference type="EMBL" id="FPHB01000008">
    <property type="protein sequence ID" value="SFV49980.1"/>
    <property type="molecule type" value="Genomic_DNA"/>
</dbReference>
<sequence>MIDKSFEALSKKDKNISLSINITEDDLLSKQLKEYLLKRLKRYSLNPNQIVLEILEGISSAGTKESVKQLKELKEVGFLLAIDDFGVEYSNFERINELDVDFIKIDAKYIKNIDTNPKSYKIVKAITEFASSMQIKTIAEYVENEQIQKIIEELGIEFSQGYYFSKPSPEF</sequence>
<protein>
    <submittedName>
        <fullName evidence="2">Diguanylate cyclase/phosphodiesterase (GGDEF &amp; EAL domains) with PAS/PAC sensor(S)</fullName>
    </submittedName>
</protein>
<feature type="domain" description="EAL" evidence="1">
    <location>
        <begin position="1"/>
        <end position="171"/>
    </location>
</feature>
<name>A0A1W1B900_9ZZZZ</name>
<dbReference type="GO" id="GO:0071111">
    <property type="term" value="F:cyclic-guanylate-specific phosphodiesterase activity"/>
    <property type="evidence" value="ECO:0007669"/>
    <property type="project" value="InterPro"/>
</dbReference>
<dbReference type="InterPro" id="IPR050706">
    <property type="entry name" value="Cyclic-di-GMP_PDE-like"/>
</dbReference>
<gene>
    <name evidence="2" type="ORF">MNB_SM-7-210</name>
</gene>
<dbReference type="AlphaFoldDB" id="A0A1W1B900"/>
<dbReference type="Pfam" id="PF00563">
    <property type="entry name" value="EAL"/>
    <property type="match status" value="1"/>
</dbReference>